<evidence type="ECO:0000256" key="1">
    <source>
        <dbReference type="ARBA" id="ARBA00022857"/>
    </source>
</evidence>
<dbReference type="SUPFAM" id="SSF51735">
    <property type="entry name" value="NAD(P)-binding Rossmann-fold domains"/>
    <property type="match status" value="1"/>
</dbReference>
<dbReference type="InterPro" id="IPR013149">
    <property type="entry name" value="ADH-like_C"/>
</dbReference>
<dbReference type="SMART" id="SM00829">
    <property type="entry name" value="PKS_ER"/>
    <property type="match status" value="1"/>
</dbReference>
<gene>
    <name evidence="3" type="ORF">KOI35_26525</name>
</gene>
<dbReference type="RefSeq" id="WP_215791327.1">
    <property type="nucleotide sequence ID" value="NZ_JAHKKG010000008.1"/>
</dbReference>
<proteinExistence type="predicted"/>
<keyword evidence="1" id="KW-0521">NADP</keyword>
<keyword evidence="4" id="KW-1185">Reference proteome</keyword>
<dbReference type="EMBL" id="JAHKKG010000008">
    <property type="protein sequence ID" value="MBU2667068.1"/>
    <property type="molecule type" value="Genomic_DNA"/>
</dbReference>
<dbReference type="Pfam" id="PF08240">
    <property type="entry name" value="ADH_N"/>
    <property type="match status" value="1"/>
</dbReference>
<dbReference type="CDD" id="cd05289">
    <property type="entry name" value="MDR_like_2"/>
    <property type="match status" value="1"/>
</dbReference>
<reference evidence="3 4" key="1">
    <citation type="submission" date="2021-06" db="EMBL/GenBank/DDBJ databases">
        <title>Actinoplanes lichenicola sp. nov., and Actinoplanes ovalisporus sp. nov., isolated from lichen in Thailand.</title>
        <authorList>
            <person name="Saeng-In P."/>
            <person name="Kanchanasin P."/>
            <person name="Yuki M."/>
            <person name="Kudo T."/>
            <person name="Ohkuma M."/>
            <person name="Phongsopitanun W."/>
            <person name="Tanasupawat S."/>
        </authorList>
    </citation>
    <scope>NUCLEOTIDE SEQUENCE [LARGE SCALE GENOMIC DNA]</scope>
    <source>
        <strain evidence="3 4">NBRC 110975</strain>
    </source>
</reference>
<dbReference type="InterPro" id="IPR020843">
    <property type="entry name" value="ER"/>
</dbReference>
<dbReference type="InterPro" id="IPR013154">
    <property type="entry name" value="ADH-like_N"/>
</dbReference>
<dbReference type="Gene3D" id="3.40.50.720">
    <property type="entry name" value="NAD(P)-binding Rossmann-like Domain"/>
    <property type="match status" value="1"/>
</dbReference>
<dbReference type="InterPro" id="IPR051603">
    <property type="entry name" value="Zinc-ADH_QOR/CCCR"/>
</dbReference>
<protein>
    <submittedName>
        <fullName evidence="3">NADP-dependent oxidoreductase</fullName>
    </submittedName>
</protein>
<dbReference type="InterPro" id="IPR036291">
    <property type="entry name" value="NAD(P)-bd_dom_sf"/>
</dbReference>
<evidence type="ECO:0000259" key="2">
    <source>
        <dbReference type="SMART" id="SM00829"/>
    </source>
</evidence>
<dbReference type="Pfam" id="PF00107">
    <property type="entry name" value="ADH_zinc_N"/>
    <property type="match status" value="1"/>
</dbReference>
<organism evidence="3 4">
    <name type="scientific">Paractinoplanes bogorensis</name>
    <dbReference type="NCBI Taxonomy" id="1610840"/>
    <lineage>
        <taxon>Bacteria</taxon>
        <taxon>Bacillati</taxon>
        <taxon>Actinomycetota</taxon>
        <taxon>Actinomycetes</taxon>
        <taxon>Micromonosporales</taxon>
        <taxon>Micromonosporaceae</taxon>
        <taxon>Paractinoplanes</taxon>
    </lineage>
</organism>
<evidence type="ECO:0000313" key="3">
    <source>
        <dbReference type="EMBL" id="MBU2667068.1"/>
    </source>
</evidence>
<dbReference type="Proteomes" id="UP001519654">
    <property type="component" value="Unassembled WGS sequence"/>
</dbReference>
<evidence type="ECO:0000313" key="4">
    <source>
        <dbReference type="Proteomes" id="UP001519654"/>
    </source>
</evidence>
<name>A0ABS5YWG1_9ACTN</name>
<dbReference type="InterPro" id="IPR011032">
    <property type="entry name" value="GroES-like_sf"/>
</dbReference>
<dbReference type="SUPFAM" id="SSF50129">
    <property type="entry name" value="GroES-like"/>
    <property type="match status" value="1"/>
</dbReference>
<dbReference type="PANTHER" id="PTHR44154">
    <property type="entry name" value="QUINONE OXIDOREDUCTASE"/>
    <property type="match status" value="1"/>
</dbReference>
<feature type="domain" description="Enoyl reductase (ER)" evidence="2">
    <location>
        <begin position="11"/>
        <end position="294"/>
    </location>
</feature>
<sequence length="298" mass="30456">MRALRFHTYGEPADVLQLDEMVAPEPGPGQIRISVEACGLTPADWAICGGIHHGDLPRGIGLEVAGTVDAVGPGVTDVRVGDAVFGPAPYLGPSAGAADQAVMDIWFPRPAGLSAVEAAALPMAVETAFRGLVALGDVSGRTVLVSGAGTTIGLAAAQIAVRLGARVIASAGDTFAGLLREAGAAVVAYGKGLGQRVTAMAGGPVDLVFDSAPAGTMPELLTTVTDPAHIVTVTDFAALRDLRVRSAGMNQRYDVLGEYAGVVTVPVAGTYRLEDWRAPLAISRSGRARGKHLLIPHG</sequence>
<accession>A0ABS5YWG1</accession>
<dbReference type="PANTHER" id="PTHR44154:SF1">
    <property type="entry name" value="QUINONE OXIDOREDUCTASE"/>
    <property type="match status" value="1"/>
</dbReference>
<comment type="caution">
    <text evidence="3">The sequence shown here is derived from an EMBL/GenBank/DDBJ whole genome shotgun (WGS) entry which is preliminary data.</text>
</comment>
<dbReference type="Gene3D" id="3.90.180.10">
    <property type="entry name" value="Medium-chain alcohol dehydrogenases, catalytic domain"/>
    <property type="match status" value="1"/>
</dbReference>